<name>A0AAN9SZW7_PSOTE</name>
<evidence type="ECO:0000259" key="2">
    <source>
        <dbReference type="Pfam" id="PF25821"/>
    </source>
</evidence>
<keyword evidence="4" id="KW-1185">Reference proteome</keyword>
<feature type="domain" description="DUF7950" evidence="2">
    <location>
        <begin position="109"/>
        <end position="216"/>
    </location>
</feature>
<comment type="caution">
    <text evidence="3">The sequence shown here is derived from an EMBL/GenBank/DDBJ whole genome shotgun (WGS) entry which is preliminary data.</text>
</comment>
<dbReference type="Pfam" id="PF25821">
    <property type="entry name" value="DUF7950"/>
    <property type="match status" value="1"/>
</dbReference>
<feature type="compositionally biased region" description="Pro residues" evidence="1">
    <location>
        <begin position="67"/>
        <end position="79"/>
    </location>
</feature>
<evidence type="ECO:0000256" key="1">
    <source>
        <dbReference type="SAM" id="MobiDB-lite"/>
    </source>
</evidence>
<dbReference type="PANTHER" id="PTHR33595">
    <property type="entry name" value="VON WILLEBRAND FACTOR A DOMAIN PROTEIN"/>
    <property type="match status" value="1"/>
</dbReference>
<dbReference type="InterPro" id="IPR057710">
    <property type="entry name" value="DUF7950"/>
</dbReference>
<accession>A0AAN9SZW7</accession>
<reference evidence="3 4" key="1">
    <citation type="submission" date="2024-01" db="EMBL/GenBank/DDBJ databases">
        <title>The genomes of 5 underutilized Papilionoideae crops provide insights into root nodulation and disease resistanc.</title>
        <authorList>
            <person name="Jiang F."/>
        </authorList>
    </citation>
    <scope>NUCLEOTIDE SEQUENCE [LARGE SCALE GENOMIC DNA]</scope>
    <source>
        <strain evidence="3">DUOXIRENSHENG_FW03</strain>
        <tissue evidence="3">Leaves</tissue>
    </source>
</reference>
<evidence type="ECO:0000313" key="4">
    <source>
        <dbReference type="Proteomes" id="UP001386955"/>
    </source>
</evidence>
<dbReference type="EMBL" id="JAYMYS010000001">
    <property type="protein sequence ID" value="KAK7411038.1"/>
    <property type="molecule type" value="Genomic_DNA"/>
</dbReference>
<protein>
    <recommendedName>
        <fullName evidence="2">DUF7950 domain-containing protein</fullName>
    </recommendedName>
</protein>
<dbReference type="AlphaFoldDB" id="A0AAN9SZW7"/>
<dbReference type="Proteomes" id="UP001386955">
    <property type="component" value="Unassembled WGS sequence"/>
</dbReference>
<gene>
    <name evidence="3" type="ORF">VNO78_02382</name>
</gene>
<organism evidence="3 4">
    <name type="scientific">Psophocarpus tetragonolobus</name>
    <name type="common">Winged bean</name>
    <name type="synonym">Dolichos tetragonolobus</name>
    <dbReference type="NCBI Taxonomy" id="3891"/>
    <lineage>
        <taxon>Eukaryota</taxon>
        <taxon>Viridiplantae</taxon>
        <taxon>Streptophyta</taxon>
        <taxon>Embryophyta</taxon>
        <taxon>Tracheophyta</taxon>
        <taxon>Spermatophyta</taxon>
        <taxon>Magnoliopsida</taxon>
        <taxon>eudicotyledons</taxon>
        <taxon>Gunneridae</taxon>
        <taxon>Pentapetalae</taxon>
        <taxon>rosids</taxon>
        <taxon>fabids</taxon>
        <taxon>Fabales</taxon>
        <taxon>Fabaceae</taxon>
        <taxon>Papilionoideae</taxon>
        <taxon>50 kb inversion clade</taxon>
        <taxon>NPAAA clade</taxon>
        <taxon>indigoferoid/millettioid clade</taxon>
        <taxon>Phaseoleae</taxon>
        <taxon>Psophocarpus</taxon>
    </lineage>
</organism>
<feature type="compositionally biased region" description="Basic residues" evidence="1">
    <location>
        <begin position="45"/>
        <end position="60"/>
    </location>
</feature>
<evidence type="ECO:0000313" key="3">
    <source>
        <dbReference type="EMBL" id="KAK7411038.1"/>
    </source>
</evidence>
<dbReference type="PANTHER" id="PTHR33595:SF7">
    <property type="entry name" value="OS12G0242500 PROTEIN"/>
    <property type="match status" value="1"/>
</dbReference>
<sequence>METKGGCCIVRSPSYHMSKVDRIMLRFRPIAPKPLPSDAALPPPPKRRRATKRSSRRRKAVTLPLLPETPDPAPAPAPQPNNKDAPLWLSFGNRGVDPRWYQAPAGAAGSVVTVECVTDTWQEERRVKLGEDTCPGFISDGYGRVTWTNAAFKEAVGEGGVLLAMRMTVPDPYRGFTCRVRVQYACGKERTLPCDVWRMDTSGALAWRLDVNAALSLSLAL</sequence>
<proteinExistence type="predicted"/>
<feature type="region of interest" description="Disordered" evidence="1">
    <location>
        <begin position="32"/>
        <end position="83"/>
    </location>
</feature>